<dbReference type="Gene3D" id="3.50.30.60">
    <property type="entry name" value="LD-carboxypeptidase A C-terminal domain-like"/>
    <property type="match status" value="1"/>
</dbReference>
<dbReference type="PANTHER" id="PTHR30237:SF2">
    <property type="entry name" value="MUREIN TETRAPEPTIDE CARBOXYPEPTIDASE"/>
    <property type="match status" value="1"/>
</dbReference>
<dbReference type="RefSeq" id="WP_109646436.1">
    <property type="nucleotide sequence ID" value="NZ_QGGB01000005.1"/>
</dbReference>
<dbReference type="GO" id="GO:0004180">
    <property type="term" value="F:carboxypeptidase activity"/>
    <property type="evidence" value="ECO:0007669"/>
    <property type="project" value="UniProtKB-KW"/>
</dbReference>
<reference evidence="9 10" key="1">
    <citation type="submission" date="2018-05" db="EMBL/GenBank/DDBJ databases">
        <title>Rhodohalobacter halophilus gen. nov., sp. nov., a moderately halophilic member of the family Balneolaceae.</title>
        <authorList>
            <person name="Liu Z.-W."/>
        </authorList>
    </citation>
    <scope>NUCLEOTIDE SEQUENCE [LARGE SCALE GENOMIC DNA]</scope>
    <source>
        <strain evidence="9 10">8A47</strain>
    </source>
</reference>
<feature type="active site" description="Charge relay system" evidence="6">
    <location>
        <position position="301"/>
    </location>
</feature>
<dbReference type="Pfam" id="PF02016">
    <property type="entry name" value="Peptidase_S66"/>
    <property type="match status" value="1"/>
</dbReference>
<dbReference type="InterPro" id="IPR027478">
    <property type="entry name" value="LdcA_N"/>
</dbReference>
<evidence type="ECO:0000256" key="6">
    <source>
        <dbReference type="PIRSR" id="PIRSR028757-1"/>
    </source>
</evidence>
<dbReference type="InterPro" id="IPR029062">
    <property type="entry name" value="Class_I_gatase-like"/>
</dbReference>
<evidence type="ECO:0000313" key="10">
    <source>
        <dbReference type="Proteomes" id="UP000245533"/>
    </source>
</evidence>
<organism evidence="9 10">
    <name type="scientific">Rhodohalobacter mucosus</name>
    <dbReference type="NCBI Taxonomy" id="2079485"/>
    <lineage>
        <taxon>Bacteria</taxon>
        <taxon>Pseudomonadati</taxon>
        <taxon>Balneolota</taxon>
        <taxon>Balneolia</taxon>
        <taxon>Balneolales</taxon>
        <taxon>Balneolaceae</taxon>
        <taxon>Rhodohalobacter</taxon>
    </lineage>
</organism>
<dbReference type="EMBL" id="QGGB01000005">
    <property type="protein sequence ID" value="PWN07087.1"/>
    <property type="molecule type" value="Genomic_DNA"/>
</dbReference>
<sequence>MKRGEFLKTALTGAVSLPALGRLAIGNGTLTKPRVLREGDTVALTAPAGIVYDENEFIRMQGVLESIGLRVIFGEHVRKRNGYLAGTDRERAEDINRFFADPGVSAIVAVRGGWGSARILPLLDFDLIRANPKIYCGFSDNTTLHLALLRYAELVSFHGPNGTSEWTDLTVQNFKSVLMNGDQTVYRSKSDVETLVSGMAEGRLIGGNLSILTTSLGTPYQPDTEGAILFVEDIGEEPYKVDRMLTHLGQAGMLDGIRGFIFGRCTDCPEPSSSGFTLKSVLLHHIRPLGVPAIMGADIGHDSHNFTIPMGLQAVLDATGGVFKLLEPAVKEA</sequence>
<gene>
    <name evidence="9" type="ORF">DDZ15_07410</name>
</gene>
<evidence type="ECO:0000256" key="1">
    <source>
        <dbReference type="ARBA" id="ARBA00010233"/>
    </source>
</evidence>
<dbReference type="InterPro" id="IPR040921">
    <property type="entry name" value="Peptidase_S66C"/>
</dbReference>
<feature type="active site" description="Nucleophile" evidence="6">
    <location>
        <position position="139"/>
    </location>
</feature>
<dbReference type="OrthoDB" id="9807329at2"/>
<dbReference type="InterPro" id="IPR040449">
    <property type="entry name" value="Peptidase_S66_N"/>
</dbReference>
<dbReference type="GO" id="GO:0008236">
    <property type="term" value="F:serine-type peptidase activity"/>
    <property type="evidence" value="ECO:0007669"/>
    <property type="project" value="UniProtKB-KW"/>
</dbReference>
<evidence type="ECO:0000259" key="8">
    <source>
        <dbReference type="Pfam" id="PF17676"/>
    </source>
</evidence>
<dbReference type="AlphaFoldDB" id="A0A316TR59"/>
<dbReference type="Proteomes" id="UP000245533">
    <property type="component" value="Unassembled WGS sequence"/>
</dbReference>
<dbReference type="SUPFAM" id="SSF52317">
    <property type="entry name" value="Class I glutamine amidotransferase-like"/>
    <property type="match status" value="1"/>
</dbReference>
<keyword evidence="10" id="KW-1185">Reference proteome</keyword>
<keyword evidence="3" id="KW-0645">Protease</keyword>
<evidence type="ECO:0000259" key="7">
    <source>
        <dbReference type="Pfam" id="PF02016"/>
    </source>
</evidence>
<comment type="similarity">
    <text evidence="1">Belongs to the peptidase S66 family.</text>
</comment>
<dbReference type="Pfam" id="PF17676">
    <property type="entry name" value="Peptidase_S66C"/>
    <property type="match status" value="1"/>
</dbReference>
<evidence type="ECO:0000256" key="3">
    <source>
        <dbReference type="ARBA" id="ARBA00022670"/>
    </source>
</evidence>
<keyword evidence="4" id="KW-0378">Hydrolase</keyword>
<evidence type="ECO:0000256" key="2">
    <source>
        <dbReference type="ARBA" id="ARBA00022645"/>
    </source>
</evidence>
<dbReference type="InterPro" id="IPR027461">
    <property type="entry name" value="Carboxypeptidase_A_C_sf"/>
</dbReference>
<dbReference type="Gene3D" id="3.40.50.10740">
    <property type="entry name" value="Class I glutamine amidotransferase-like"/>
    <property type="match status" value="1"/>
</dbReference>
<protein>
    <submittedName>
        <fullName evidence="9">LD-carboxypeptidase</fullName>
    </submittedName>
</protein>
<feature type="domain" description="LD-carboxypeptidase N-terminal" evidence="7">
    <location>
        <begin position="42"/>
        <end position="159"/>
    </location>
</feature>
<evidence type="ECO:0000256" key="4">
    <source>
        <dbReference type="ARBA" id="ARBA00022801"/>
    </source>
</evidence>
<comment type="caution">
    <text evidence="9">The sequence shown here is derived from an EMBL/GenBank/DDBJ whole genome shotgun (WGS) entry which is preliminary data.</text>
</comment>
<dbReference type="SUPFAM" id="SSF141986">
    <property type="entry name" value="LD-carboxypeptidase A C-terminal domain-like"/>
    <property type="match status" value="1"/>
</dbReference>
<proteinExistence type="inferred from homology"/>
<evidence type="ECO:0000256" key="5">
    <source>
        <dbReference type="ARBA" id="ARBA00022825"/>
    </source>
</evidence>
<evidence type="ECO:0000313" key="9">
    <source>
        <dbReference type="EMBL" id="PWN07087.1"/>
    </source>
</evidence>
<keyword evidence="5" id="KW-0720">Serine protease</keyword>
<feature type="domain" description="LD-carboxypeptidase C-terminal" evidence="8">
    <location>
        <begin position="201"/>
        <end position="315"/>
    </location>
</feature>
<dbReference type="GO" id="GO:0006508">
    <property type="term" value="P:proteolysis"/>
    <property type="evidence" value="ECO:0007669"/>
    <property type="project" value="UniProtKB-KW"/>
</dbReference>
<dbReference type="InterPro" id="IPR003507">
    <property type="entry name" value="S66_fam"/>
</dbReference>
<dbReference type="CDD" id="cd07025">
    <property type="entry name" value="Peptidase_S66"/>
    <property type="match status" value="1"/>
</dbReference>
<dbReference type="PANTHER" id="PTHR30237">
    <property type="entry name" value="MURAMOYLTETRAPEPTIDE CARBOXYPEPTIDASE"/>
    <property type="match status" value="1"/>
</dbReference>
<keyword evidence="2 9" id="KW-0121">Carboxypeptidase</keyword>
<dbReference type="PIRSF" id="PIRSF028757">
    <property type="entry name" value="LD-carboxypeptidase"/>
    <property type="match status" value="1"/>
</dbReference>
<feature type="active site" description="Charge relay system" evidence="6">
    <location>
        <position position="232"/>
    </location>
</feature>
<accession>A0A316TR59</accession>
<name>A0A316TR59_9BACT</name>